<evidence type="ECO:0000256" key="2">
    <source>
        <dbReference type="ARBA" id="ARBA00022692"/>
    </source>
</evidence>
<dbReference type="GO" id="GO:0016020">
    <property type="term" value="C:membrane"/>
    <property type="evidence" value="ECO:0007669"/>
    <property type="project" value="UniProtKB-SubCell"/>
</dbReference>
<dbReference type="InterPro" id="IPR051784">
    <property type="entry name" value="Nod_factor_ABC_transporter"/>
</dbReference>
<dbReference type="AlphaFoldDB" id="A0A8J3CIK6"/>
<feature type="transmembrane region" description="Helical" evidence="5">
    <location>
        <begin position="155"/>
        <end position="174"/>
    </location>
</feature>
<evidence type="ECO:0000259" key="6">
    <source>
        <dbReference type="Pfam" id="PF01061"/>
    </source>
</evidence>
<dbReference type="GO" id="GO:0140359">
    <property type="term" value="F:ABC-type transporter activity"/>
    <property type="evidence" value="ECO:0007669"/>
    <property type="project" value="InterPro"/>
</dbReference>
<keyword evidence="2 5" id="KW-0812">Transmembrane</keyword>
<organism evidence="7 8">
    <name type="scientific">Longimycelium tulufanense</name>
    <dbReference type="NCBI Taxonomy" id="907463"/>
    <lineage>
        <taxon>Bacteria</taxon>
        <taxon>Bacillati</taxon>
        <taxon>Actinomycetota</taxon>
        <taxon>Actinomycetes</taxon>
        <taxon>Pseudonocardiales</taxon>
        <taxon>Pseudonocardiaceae</taxon>
        <taxon>Longimycelium</taxon>
    </lineage>
</organism>
<keyword evidence="3 5" id="KW-1133">Transmembrane helix</keyword>
<dbReference type="Proteomes" id="UP000637578">
    <property type="component" value="Unassembled WGS sequence"/>
</dbReference>
<evidence type="ECO:0000256" key="3">
    <source>
        <dbReference type="ARBA" id="ARBA00022989"/>
    </source>
</evidence>
<comment type="caution">
    <text evidence="7">The sequence shown here is derived from an EMBL/GenBank/DDBJ whole genome shotgun (WGS) entry which is preliminary data.</text>
</comment>
<dbReference type="PANTHER" id="PTHR43229">
    <property type="entry name" value="NODULATION PROTEIN J"/>
    <property type="match status" value="1"/>
</dbReference>
<keyword evidence="4 5" id="KW-0472">Membrane</keyword>
<gene>
    <name evidence="7" type="ORF">GCM10012275_60010</name>
</gene>
<dbReference type="InterPro" id="IPR013525">
    <property type="entry name" value="ABC2_TM"/>
</dbReference>
<evidence type="ECO:0000256" key="5">
    <source>
        <dbReference type="SAM" id="Phobius"/>
    </source>
</evidence>
<sequence>MPKPATTRAPGLGTRQVPLAPVPAALPTLVRQLRYDLLAQVRNPASALFTLGLPLLFLIAFTMLGKDTQATARYYAPATMTISAMSATFTTLVITLTYLREYGILKRSQLLPVRAGVLLASRMLAGGLVAALAIVLMGVVAALAYDTRPEQPLQVAVAMLGLLIVGSTLGVAITPLMPNETAASPISNAISLPLLLLSGAFFSLDAAPEWVRTTASVLPVRPLLEVAIDAYAGQATWSQLAIAGGNATGWMFAAWLTAAWLFTWVPRHRR</sequence>
<feature type="transmembrane region" description="Helical" evidence="5">
    <location>
        <begin position="76"/>
        <end position="99"/>
    </location>
</feature>
<accession>A0A8J3CIK6</accession>
<keyword evidence="8" id="KW-1185">Reference proteome</keyword>
<evidence type="ECO:0000256" key="1">
    <source>
        <dbReference type="ARBA" id="ARBA00004141"/>
    </source>
</evidence>
<evidence type="ECO:0000313" key="8">
    <source>
        <dbReference type="Proteomes" id="UP000637578"/>
    </source>
</evidence>
<comment type="subcellular location">
    <subcellularLocation>
        <location evidence="1">Membrane</location>
        <topology evidence="1">Multi-pass membrane protein</topology>
    </subcellularLocation>
</comment>
<protein>
    <submittedName>
        <fullName evidence="7">Transport permease protein</fullName>
    </submittedName>
</protein>
<feature type="domain" description="ABC-2 type transporter transmembrane" evidence="6">
    <location>
        <begin position="35"/>
        <end position="227"/>
    </location>
</feature>
<feature type="transmembrane region" description="Helical" evidence="5">
    <location>
        <begin position="247"/>
        <end position="265"/>
    </location>
</feature>
<evidence type="ECO:0000256" key="4">
    <source>
        <dbReference type="ARBA" id="ARBA00023136"/>
    </source>
</evidence>
<feature type="transmembrane region" description="Helical" evidence="5">
    <location>
        <begin position="119"/>
        <end position="143"/>
    </location>
</feature>
<dbReference type="PANTHER" id="PTHR43229:SF2">
    <property type="entry name" value="NODULATION PROTEIN J"/>
    <property type="match status" value="1"/>
</dbReference>
<dbReference type="RefSeq" id="WP_189061797.1">
    <property type="nucleotide sequence ID" value="NZ_BMMK01000051.1"/>
</dbReference>
<dbReference type="EMBL" id="BMMK01000051">
    <property type="protein sequence ID" value="GGM81364.1"/>
    <property type="molecule type" value="Genomic_DNA"/>
</dbReference>
<feature type="transmembrane region" description="Helical" evidence="5">
    <location>
        <begin position="186"/>
        <end position="204"/>
    </location>
</feature>
<proteinExistence type="predicted"/>
<feature type="transmembrane region" description="Helical" evidence="5">
    <location>
        <begin position="45"/>
        <end position="64"/>
    </location>
</feature>
<name>A0A8J3CIK6_9PSEU</name>
<reference evidence="7" key="2">
    <citation type="submission" date="2020-09" db="EMBL/GenBank/DDBJ databases">
        <authorList>
            <person name="Sun Q."/>
            <person name="Zhou Y."/>
        </authorList>
    </citation>
    <scope>NUCLEOTIDE SEQUENCE</scope>
    <source>
        <strain evidence="7">CGMCC 4.5737</strain>
    </source>
</reference>
<reference evidence="7" key="1">
    <citation type="journal article" date="2014" name="Int. J. Syst. Evol. Microbiol.">
        <title>Complete genome sequence of Corynebacterium casei LMG S-19264T (=DSM 44701T), isolated from a smear-ripened cheese.</title>
        <authorList>
            <consortium name="US DOE Joint Genome Institute (JGI-PGF)"/>
            <person name="Walter F."/>
            <person name="Albersmeier A."/>
            <person name="Kalinowski J."/>
            <person name="Ruckert C."/>
        </authorList>
    </citation>
    <scope>NUCLEOTIDE SEQUENCE</scope>
    <source>
        <strain evidence="7">CGMCC 4.5737</strain>
    </source>
</reference>
<evidence type="ECO:0000313" key="7">
    <source>
        <dbReference type="EMBL" id="GGM81364.1"/>
    </source>
</evidence>
<dbReference type="Pfam" id="PF01061">
    <property type="entry name" value="ABC2_membrane"/>
    <property type="match status" value="1"/>
</dbReference>